<feature type="compositionally biased region" description="Basic and acidic residues" evidence="1">
    <location>
        <begin position="117"/>
        <end position="139"/>
    </location>
</feature>
<sequence>MDYSLRCMKEIPRVPYAANVINAVTSAEKQLKDARIPLLSSVIEGGESVANWILSFKLIAMFVAFADWSLTKALQVALFCAEKTASLLTEPKTAVQHANNSAAEVTEDETEEQMTSEPEKPAVEHRAPRRYSYEAKEQKPIISDEEVSPKNESSESPTPAVAEINGEDDARIPLLSSVIEGGESVANWILSFKLIAMFVAFADWSLTKTLQVALFCAEKTASLLAEPKTAVQHANNSAAEVTEETEEQMTSEPEKPAVEHRAPRRYSYEAKELKPIISDEEVSPKNESSESPTPAVAEINGEDEEWKTAERGYDEVDEEESVDEPADEPEPTVQVEECDDDEGGEDVDYGEFAEEMDGETNKSAEEGDLTGGHD</sequence>
<accession>A0A7R9GE42</accession>
<feature type="compositionally biased region" description="Acidic residues" evidence="1">
    <location>
        <begin position="105"/>
        <end position="114"/>
    </location>
</feature>
<protein>
    <submittedName>
        <fullName evidence="2">Uncharacterized protein</fullName>
    </submittedName>
</protein>
<feature type="compositionally biased region" description="Basic and acidic residues" evidence="1">
    <location>
        <begin position="252"/>
        <end position="274"/>
    </location>
</feature>
<gene>
    <name evidence="2" type="ORF">NMOB1V02_LOCUS5445</name>
</gene>
<dbReference type="EMBL" id="OA883022">
    <property type="protein sequence ID" value="CAD7277718.1"/>
    <property type="molecule type" value="Genomic_DNA"/>
</dbReference>
<name>A0A7R9GE42_9CRUS</name>
<organism evidence="2">
    <name type="scientific">Notodromas monacha</name>
    <dbReference type="NCBI Taxonomy" id="399045"/>
    <lineage>
        <taxon>Eukaryota</taxon>
        <taxon>Metazoa</taxon>
        <taxon>Ecdysozoa</taxon>
        <taxon>Arthropoda</taxon>
        <taxon>Crustacea</taxon>
        <taxon>Oligostraca</taxon>
        <taxon>Ostracoda</taxon>
        <taxon>Podocopa</taxon>
        <taxon>Podocopida</taxon>
        <taxon>Cypridocopina</taxon>
        <taxon>Cypridoidea</taxon>
        <taxon>Cyprididae</taxon>
        <taxon>Notodromas</taxon>
    </lineage>
</organism>
<evidence type="ECO:0000313" key="2">
    <source>
        <dbReference type="EMBL" id="CAD7277718.1"/>
    </source>
</evidence>
<feature type="region of interest" description="Disordered" evidence="1">
    <location>
        <begin position="94"/>
        <end position="165"/>
    </location>
</feature>
<feature type="compositionally biased region" description="Basic and acidic residues" evidence="1">
    <location>
        <begin position="359"/>
        <end position="374"/>
    </location>
</feature>
<evidence type="ECO:0000313" key="3">
    <source>
        <dbReference type="Proteomes" id="UP000678499"/>
    </source>
</evidence>
<feature type="region of interest" description="Disordered" evidence="1">
    <location>
        <begin position="236"/>
        <end position="374"/>
    </location>
</feature>
<feature type="compositionally biased region" description="Acidic residues" evidence="1">
    <location>
        <begin position="315"/>
        <end position="358"/>
    </location>
</feature>
<dbReference type="Proteomes" id="UP000678499">
    <property type="component" value="Unassembled WGS sequence"/>
</dbReference>
<evidence type="ECO:0000256" key="1">
    <source>
        <dbReference type="SAM" id="MobiDB-lite"/>
    </source>
</evidence>
<keyword evidence="3" id="KW-1185">Reference proteome</keyword>
<reference evidence="2" key="1">
    <citation type="submission" date="2020-11" db="EMBL/GenBank/DDBJ databases">
        <authorList>
            <person name="Tran Van P."/>
        </authorList>
    </citation>
    <scope>NUCLEOTIDE SEQUENCE</scope>
</reference>
<dbReference type="AlphaFoldDB" id="A0A7R9GE42"/>
<dbReference type="EMBL" id="CAJPEX010000985">
    <property type="protein sequence ID" value="CAG0917870.1"/>
    <property type="molecule type" value="Genomic_DNA"/>
</dbReference>
<proteinExistence type="predicted"/>